<dbReference type="EMBL" id="MT144605">
    <property type="protein sequence ID" value="QJH94735.1"/>
    <property type="molecule type" value="Genomic_DNA"/>
</dbReference>
<evidence type="ECO:0000313" key="5">
    <source>
        <dbReference type="EMBL" id="QJH94735.1"/>
    </source>
</evidence>
<dbReference type="EMBL" id="MT144025">
    <property type="protein sequence ID" value="QJA46908.1"/>
    <property type="molecule type" value="Genomic_DNA"/>
</dbReference>
<protein>
    <submittedName>
        <fullName evidence="2">Putative portal protein</fullName>
    </submittedName>
</protein>
<reference evidence="2" key="1">
    <citation type="submission" date="2020-03" db="EMBL/GenBank/DDBJ databases">
        <title>The deep terrestrial virosphere.</title>
        <authorList>
            <person name="Holmfeldt K."/>
            <person name="Nilsson E."/>
            <person name="Simone D."/>
            <person name="Lopez-Fernandez M."/>
            <person name="Wu X."/>
            <person name="de Brujin I."/>
            <person name="Lundin D."/>
            <person name="Andersson A."/>
            <person name="Bertilsson S."/>
            <person name="Dopson M."/>
        </authorList>
    </citation>
    <scope>NUCLEOTIDE SEQUENCE</scope>
    <source>
        <strain evidence="4">MM415A00279</strain>
        <strain evidence="3">MM415B00575</strain>
        <strain evidence="2">TM448A00577</strain>
        <strain evidence="5">TM448B00295</strain>
    </source>
</reference>
<feature type="compositionally biased region" description="Low complexity" evidence="1">
    <location>
        <begin position="636"/>
        <end position="645"/>
    </location>
</feature>
<gene>
    <name evidence="4" type="ORF">MM415A00279_0014</name>
    <name evidence="3" type="ORF">MM415B00575_0019</name>
    <name evidence="2" type="ORF">TM448A00577_0016</name>
    <name evidence="5" type="ORF">TM448B00295_0011</name>
</gene>
<name>A0A6H1ZH99_9ZZZZ</name>
<sequence>MPIAMSDPTFELLNRRRQIDTASPYDAVRDNQELAEREDATDAYIGENEQHFVDYAMDCIKQSTEAMKDIRAVQNDCWNVYNENEPLSYTDKDEWQSRIIVPKPHQAVQYGAAAVKKAFTPKFLSIGNAQNKTAADFWQKVMEQQLNEQHSKFSLMFTDAVTMSLAVGISQEMIPRWTYGKGLEFSLVEPWKIHRDPDALSRDSQSGMFWIHQEWLDYFVLKQGEQAGKYFDVKRVKEVSGEDPDDPFLTKEAIRARKEQIWDDRSKFRKLILTSEFWGIVLSPNGEVLLPRATYTIAGGRVIQKPKTSPYRKLRWPGIAFSPLPDILRFGGRGLLEGVLTVWEAMNNIMCLHQDYLQWVVNPPTEINVDGLVDPEDVEMWPGKNYLTRDTVSGQQVVRSVQRRSRTNDVLSNMQYYDQQFQRGSFVTDAVQGLPGYRQDMTYREAAMNLDQAMGVYGLMGSNIEAGAIDALVAAQEIVEMNAGFMDYVRAVGEEVLLEAGIMPNPETDSGVSGIPSMDGTFHVSGIQALMRNAETIQAIKEVILPLANDPRMGQYIKPYATLKALEERYNLTDEGIIVEAEEAQQIDQQQQQTMQEQLAMSKERMGIDNSKVVSEVAKNMAQADKLQADGGEQWSQAQASAQSR</sequence>
<evidence type="ECO:0000313" key="2">
    <source>
        <dbReference type="EMBL" id="QJA46908.1"/>
    </source>
</evidence>
<proteinExistence type="predicted"/>
<dbReference type="EMBL" id="MT142511">
    <property type="protein sequence ID" value="QJA83456.1"/>
    <property type="molecule type" value="Genomic_DNA"/>
</dbReference>
<accession>A0A6H1ZH99</accession>
<evidence type="ECO:0000313" key="3">
    <source>
        <dbReference type="EMBL" id="QJA63847.1"/>
    </source>
</evidence>
<evidence type="ECO:0000256" key="1">
    <source>
        <dbReference type="SAM" id="MobiDB-lite"/>
    </source>
</evidence>
<feature type="region of interest" description="Disordered" evidence="1">
    <location>
        <begin position="624"/>
        <end position="645"/>
    </location>
</feature>
<evidence type="ECO:0000313" key="4">
    <source>
        <dbReference type="EMBL" id="QJA83456.1"/>
    </source>
</evidence>
<dbReference type="AlphaFoldDB" id="A0A6H1ZH99"/>
<organism evidence="2">
    <name type="scientific">viral metagenome</name>
    <dbReference type="NCBI Taxonomy" id="1070528"/>
    <lineage>
        <taxon>unclassified sequences</taxon>
        <taxon>metagenomes</taxon>
        <taxon>organismal metagenomes</taxon>
    </lineage>
</organism>
<dbReference type="EMBL" id="MT141507">
    <property type="protein sequence ID" value="QJA63847.1"/>
    <property type="molecule type" value="Genomic_DNA"/>
</dbReference>